<dbReference type="GO" id="GO:0005509">
    <property type="term" value="F:calcium ion binding"/>
    <property type="evidence" value="ECO:0007669"/>
    <property type="project" value="TreeGrafter"/>
</dbReference>
<gene>
    <name evidence="6" type="ORF">E2I00_000624</name>
</gene>
<evidence type="ECO:0000256" key="4">
    <source>
        <dbReference type="PROSITE-ProRule" id="PRU01133"/>
    </source>
</evidence>
<evidence type="ECO:0000313" key="7">
    <source>
        <dbReference type="Proteomes" id="UP000437017"/>
    </source>
</evidence>
<organism evidence="6 7">
    <name type="scientific">Balaenoptera physalus</name>
    <name type="common">Fin whale</name>
    <name type="synonym">Balaena physalus</name>
    <dbReference type="NCBI Taxonomy" id="9770"/>
    <lineage>
        <taxon>Eukaryota</taxon>
        <taxon>Metazoa</taxon>
        <taxon>Chordata</taxon>
        <taxon>Craniata</taxon>
        <taxon>Vertebrata</taxon>
        <taxon>Euteleostomi</taxon>
        <taxon>Mammalia</taxon>
        <taxon>Eutheria</taxon>
        <taxon>Laurasiatheria</taxon>
        <taxon>Artiodactyla</taxon>
        <taxon>Whippomorpha</taxon>
        <taxon>Cetacea</taxon>
        <taxon>Mysticeti</taxon>
        <taxon>Balaenopteridae</taxon>
        <taxon>Balaenoptera</taxon>
    </lineage>
</organism>
<feature type="domain" description="TCTP" evidence="5">
    <location>
        <begin position="1"/>
        <end position="85"/>
    </location>
</feature>
<name>A0A6A1QFX0_BALPH</name>
<dbReference type="Pfam" id="PF00838">
    <property type="entry name" value="TCTP"/>
    <property type="match status" value="1"/>
</dbReference>
<comment type="caution">
    <text evidence="6">The sequence shown here is derived from an EMBL/GenBank/DDBJ whole genome shotgun (WGS) entry which is preliminary data.</text>
</comment>
<dbReference type="PANTHER" id="PTHR11991:SF0">
    <property type="entry name" value="TRANSLATIONALLY-CONTROLLED TUMOR PROTEIN"/>
    <property type="match status" value="1"/>
</dbReference>
<dbReference type="EMBL" id="SGJD01000184">
    <property type="protein sequence ID" value="KAB0406457.1"/>
    <property type="molecule type" value="Genomic_DNA"/>
</dbReference>
<evidence type="ECO:0000256" key="3">
    <source>
        <dbReference type="ARBA" id="ARBA00047116"/>
    </source>
</evidence>
<dbReference type="InterPro" id="IPR034737">
    <property type="entry name" value="TCTP"/>
</dbReference>
<dbReference type="Proteomes" id="UP000437017">
    <property type="component" value="Unassembled WGS sequence"/>
</dbReference>
<dbReference type="AlphaFoldDB" id="A0A6A1QFX0"/>
<dbReference type="InterPro" id="IPR011323">
    <property type="entry name" value="Mss4/transl-control_tumour"/>
</dbReference>
<proteinExistence type="inferred from homology"/>
<sequence>MPLLKDPRAKVLNTLITGVDIVMNHHLQKTSFKKEAYKEYIKDYMKSAKGKLGEQGPERVKPFMTGAAEQIKHILANFKNSVLYR</sequence>
<protein>
    <recommendedName>
        <fullName evidence="1">Translationally-controlled tumor protein</fullName>
    </recommendedName>
</protein>
<dbReference type="PROSITE" id="PS51797">
    <property type="entry name" value="TCTP_3"/>
    <property type="match status" value="1"/>
</dbReference>
<comment type="similarity">
    <text evidence="4">Belongs to the TCTP family.</text>
</comment>
<dbReference type="PANTHER" id="PTHR11991">
    <property type="entry name" value="TRANSLATIONALLY CONTROLLED TUMOR PROTEIN-RELATED"/>
    <property type="match status" value="1"/>
</dbReference>
<accession>A0A6A1QFX0</accession>
<comment type="subunit">
    <text evidence="3">Homodimer. Interacts with STEAP3. Interacts with TSC22D1; interaction results in the destabilization of TSC22D1 protein.</text>
</comment>
<keyword evidence="7" id="KW-1185">Reference proteome</keyword>
<comment type="function">
    <text evidence="2">Involved in calcium binding and microtubule stabilization. Acts as a negative regulator of TSC22D1-mediated apoptosis, via interaction with and destabilization of TSC22D1 protein.</text>
</comment>
<evidence type="ECO:0000256" key="1">
    <source>
        <dbReference type="ARBA" id="ARBA00040832"/>
    </source>
</evidence>
<dbReference type="GO" id="GO:0005737">
    <property type="term" value="C:cytoplasm"/>
    <property type="evidence" value="ECO:0007669"/>
    <property type="project" value="TreeGrafter"/>
</dbReference>
<evidence type="ECO:0000313" key="6">
    <source>
        <dbReference type="EMBL" id="KAB0406457.1"/>
    </source>
</evidence>
<dbReference type="InterPro" id="IPR011057">
    <property type="entry name" value="Mss4-like_sf"/>
</dbReference>
<reference evidence="6 7" key="1">
    <citation type="journal article" date="2019" name="PLoS ONE">
        <title>Genomic analyses reveal an absence of contemporary introgressive admixture between fin whales and blue whales, despite known hybrids.</title>
        <authorList>
            <person name="Westbury M.V."/>
            <person name="Petersen B."/>
            <person name="Lorenzen E.D."/>
        </authorList>
    </citation>
    <scope>NUCLEOTIDE SEQUENCE [LARGE SCALE GENOMIC DNA]</scope>
    <source>
        <strain evidence="6">FinWhale-01</strain>
    </source>
</reference>
<evidence type="ECO:0000259" key="5">
    <source>
        <dbReference type="PROSITE" id="PS51797"/>
    </source>
</evidence>
<evidence type="ECO:0000256" key="2">
    <source>
        <dbReference type="ARBA" id="ARBA00046053"/>
    </source>
</evidence>
<dbReference type="OrthoDB" id="10248936at2759"/>
<dbReference type="InterPro" id="IPR018105">
    <property type="entry name" value="Translational_control_tumour_p"/>
</dbReference>
<dbReference type="Gene3D" id="2.170.150.10">
    <property type="entry name" value="Metal Binding Protein, Guanine Nucleotide Exchange Factor, Chain A"/>
    <property type="match status" value="1"/>
</dbReference>
<dbReference type="SUPFAM" id="SSF51316">
    <property type="entry name" value="Mss4-like"/>
    <property type="match status" value="1"/>
</dbReference>